<name>A0A804HP71_MUSAM</name>
<evidence type="ECO:0000256" key="1">
    <source>
        <dbReference type="SAM" id="MobiDB-lite"/>
    </source>
</evidence>
<feature type="region of interest" description="Disordered" evidence="1">
    <location>
        <begin position="67"/>
        <end position="92"/>
    </location>
</feature>
<keyword evidence="3" id="KW-1185">Reference proteome</keyword>
<proteinExistence type="predicted"/>
<dbReference type="AlphaFoldDB" id="A0A804HP71"/>
<dbReference type="PANTHER" id="PTHR33223">
    <property type="entry name" value="CCHC-TYPE DOMAIN-CONTAINING PROTEIN"/>
    <property type="match status" value="1"/>
</dbReference>
<dbReference type="PANTHER" id="PTHR33223:SF10">
    <property type="entry name" value="AMINOTRANSFERASE-LIKE PLANT MOBILE DOMAIN-CONTAINING PROTEIN"/>
    <property type="match status" value="1"/>
</dbReference>
<protein>
    <submittedName>
        <fullName evidence="2">Uncharacterized protein</fullName>
    </submittedName>
</protein>
<accession>A0A804HP71</accession>
<dbReference type="Proteomes" id="UP000012960">
    <property type="component" value="Unplaced"/>
</dbReference>
<dbReference type="EnsemblPlants" id="Ma01_t01640.1">
    <property type="protein sequence ID" value="Ma01_p01640.1"/>
    <property type="gene ID" value="Ma01_g01640"/>
</dbReference>
<dbReference type="InParanoid" id="A0A804HP71"/>
<evidence type="ECO:0000313" key="2">
    <source>
        <dbReference type="EnsemblPlants" id="Ma01_p01640.1"/>
    </source>
</evidence>
<sequence>MARFAAKIQGFSDAHPSLIMQAFLMGLRPSWFFWLLIEKPPTTIPEMLQCANQYIVAEALMVGRREDNKRPRMEEKGLLRQPNPQKATHKDRSKYYRFHQDYDHDTEDCHNLQNQIEELIRRGHLGRYLKEPGEATPRPRGPVEKQIDVITGGPAADGSSSIVRKAYTQSTVEKRPRPEFEPEITFGTKEVERSHHDDALVIPIWIANA</sequence>
<feature type="compositionally biased region" description="Basic and acidic residues" evidence="1">
    <location>
        <begin position="67"/>
        <end position="78"/>
    </location>
</feature>
<reference evidence="2" key="1">
    <citation type="submission" date="2021-05" db="UniProtKB">
        <authorList>
            <consortium name="EnsemblPlants"/>
        </authorList>
    </citation>
    <scope>IDENTIFICATION</scope>
    <source>
        <strain evidence="2">subsp. malaccensis</strain>
    </source>
</reference>
<organism evidence="2 3">
    <name type="scientific">Musa acuminata subsp. malaccensis</name>
    <name type="common">Wild banana</name>
    <name type="synonym">Musa malaccensis</name>
    <dbReference type="NCBI Taxonomy" id="214687"/>
    <lineage>
        <taxon>Eukaryota</taxon>
        <taxon>Viridiplantae</taxon>
        <taxon>Streptophyta</taxon>
        <taxon>Embryophyta</taxon>
        <taxon>Tracheophyta</taxon>
        <taxon>Spermatophyta</taxon>
        <taxon>Magnoliopsida</taxon>
        <taxon>Liliopsida</taxon>
        <taxon>Zingiberales</taxon>
        <taxon>Musaceae</taxon>
        <taxon>Musa</taxon>
    </lineage>
</organism>
<dbReference type="OrthoDB" id="1752268at2759"/>
<dbReference type="Gramene" id="Ma01_t01640.1">
    <property type="protein sequence ID" value="Ma01_p01640.1"/>
    <property type="gene ID" value="Ma01_g01640"/>
</dbReference>
<evidence type="ECO:0000313" key="3">
    <source>
        <dbReference type="Proteomes" id="UP000012960"/>
    </source>
</evidence>